<feature type="domain" description="Methyl-CpG-binding" evidence="3">
    <location>
        <begin position="46"/>
        <end position="105"/>
    </location>
</feature>
<evidence type="ECO:0000256" key="1">
    <source>
        <dbReference type="SAM" id="MobiDB-lite"/>
    </source>
</evidence>
<protein>
    <submittedName>
        <fullName evidence="5">Uncharacterized protein</fullName>
    </submittedName>
</protein>
<dbReference type="GO" id="GO:0005634">
    <property type="term" value="C:nucleus"/>
    <property type="evidence" value="ECO:0007669"/>
    <property type="project" value="UniProtKB-ARBA"/>
</dbReference>
<reference evidence="5" key="1">
    <citation type="submission" date="2022-11" db="UniProtKB">
        <authorList>
            <consortium name="WormBaseParasite"/>
        </authorList>
    </citation>
    <scope>IDENTIFICATION</scope>
</reference>
<organism evidence="4 5">
    <name type="scientific">Plectus sambesii</name>
    <dbReference type="NCBI Taxonomy" id="2011161"/>
    <lineage>
        <taxon>Eukaryota</taxon>
        <taxon>Metazoa</taxon>
        <taxon>Ecdysozoa</taxon>
        <taxon>Nematoda</taxon>
        <taxon>Chromadorea</taxon>
        <taxon>Plectida</taxon>
        <taxon>Plectina</taxon>
        <taxon>Plectoidea</taxon>
        <taxon>Plectidae</taxon>
        <taxon>Plectus</taxon>
    </lineage>
</organism>
<dbReference type="InterPro" id="IPR025884">
    <property type="entry name" value="MeCpG-bd_2/3_C_dom"/>
</dbReference>
<dbReference type="AlphaFoldDB" id="A0A914USQ8"/>
<dbReference type="WBParaSite" id="PSAMB.scaffold11873size3082.g34463.t1">
    <property type="protein sequence ID" value="PSAMB.scaffold11873size3082.g34463.t1"/>
    <property type="gene ID" value="PSAMB.scaffold11873size3082.g34463"/>
</dbReference>
<evidence type="ECO:0000313" key="4">
    <source>
        <dbReference type="Proteomes" id="UP000887566"/>
    </source>
</evidence>
<dbReference type="Pfam" id="PF16564">
    <property type="entry name" value="MBDa"/>
    <property type="match status" value="1"/>
</dbReference>
<feature type="region of interest" description="Disordered" evidence="1">
    <location>
        <begin position="1"/>
        <end position="26"/>
    </location>
</feature>
<dbReference type="InterPro" id="IPR032343">
    <property type="entry name" value="MBD2/MBD3_p55-bd"/>
</dbReference>
<dbReference type="Proteomes" id="UP000887566">
    <property type="component" value="Unplaced"/>
</dbReference>
<name>A0A914USQ8_9BILA</name>
<keyword evidence="4" id="KW-1185">Reference proteome</keyword>
<evidence type="ECO:0000259" key="2">
    <source>
        <dbReference type="Pfam" id="PF14048"/>
    </source>
</evidence>
<proteinExistence type="predicted"/>
<evidence type="ECO:0000313" key="5">
    <source>
        <dbReference type="WBParaSite" id="PSAMB.scaffold11873size3082.g34463.t1"/>
    </source>
</evidence>
<feature type="domain" description="Methyl-CpG binding protein 2/3 C-terminal" evidence="2">
    <location>
        <begin position="127"/>
        <end position="216"/>
    </location>
</feature>
<evidence type="ECO:0000259" key="3">
    <source>
        <dbReference type="Pfam" id="PF16564"/>
    </source>
</evidence>
<accession>A0A914USQ8</accession>
<dbReference type="Pfam" id="PF14048">
    <property type="entry name" value="MBD_C"/>
    <property type="match status" value="1"/>
</dbReference>
<sequence>MVRQRTSEASPLANAKGAAGKGLLGQGARNHARGMVVPKGGFDGPMTAPWRKTVSIFKQPVTLVHTTSRETKQAPADELRKVGGHLRVDKPKQVFWSKHLEGLRAMVPLKNDLIDSEDESICNHIPDSLSLPSRLESVVGVVGIDGTTATLCSALQTQQSGSPIMGQASNKKQLDVNAGVFINADQPFIQAVLIQDTDIVTQERRVLDARRRLEEARKH</sequence>